<sequence length="306" mass="35232">MLTGPLVKVLRIVDGEKHLAMGYIYRTMDRAREAICDSFSNPNNYKGTLKIINRRWECQLHKSLHAVGHFLNPGIFYNDVVGVACEVIEKSLYDCIMRLVPDQEIQDEISDELDKYRNTKGLFILPTAIRHMTTKSPADWWASYGQARPYSWRSGFWTATILLNSNLLSLKQRNAWNFDIGRLHMPISKTPTQNHDKLLIHGQDLTWRGVANASADYWPSYGSFAPNLKKFAIRALSPTCSATSCDRNWSVFQHLHTKKMNRLGQCRLNAMVFVKFNRALKRRAKDKEKNPIRPLFKKILMKATSG</sequence>
<feature type="domain" description="HAT C-terminal dimerisation" evidence="1">
    <location>
        <begin position="215"/>
        <end position="277"/>
    </location>
</feature>
<evidence type="ECO:0000259" key="1">
    <source>
        <dbReference type="Pfam" id="PF05699"/>
    </source>
</evidence>
<dbReference type="Pfam" id="PF05699">
    <property type="entry name" value="Dimer_Tnp_hAT"/>
    <property type="match status" value="1"/>
</dbReference>
<dbReference type="Proteomes" id="UP001157418">
    <property type="component" value="Unassembled WGS sequence"/>
</dbReference>
<keyword evidence="3" id="KW-1185">Reference proteome</keyword>
<dbReference type="GO" id="GO:0046983">
    <property type="term" value="F:protein dimerization activity"/>
    <property type="evidence" value="ECO:0007669"/>
    <property type="project" value="InterPro"/>
</dbReference>
<gene>
    <name evidence="2" type="ORF">LVIROSA_LOCUS24060</name>
</gene>
<proteinExistence type="predicted"/>
<comment type="caution">
    <text evidence="2">The sequence shown here is derived from an EMBL/GenBank/DDBJ whole genome shotgun (WGS) entry which is preliminary data.</text>
</comment>
<dbReference type="PANTHER" id="PTHR32166">
    <property type="entry name" value="OSJNBA0013A04.12 PROTEIN"/>
    <property type="match status" value="1"/>
</dbReference>
<evidence type="ECO:0000313" key="3">
    <source>
        <dbReference type="Proteomes" id="UP001157418"/>
    </source>
</evidence>
<evidence type="ECO:0000313" key="2">
    <source>
        <dbReference type="EMBL" id="CAH1437761.1"/>
    </source>
</evidence>
<dbReference type="InterPro" id="IPR008906">
    <property type="entry name" value="HATC_C_dom"/>
</dbReference>
<reference evidence="2 3" key="1">
    <citation type="submission" date="2022-01" db="EMBL/GenBank/DDBJ databases">
        <authorList>
            <person name="Xiong W."/>
            <person name="Schranz E."/>
        </authorList>
    </citation>
    <scope>NUCLEOTIDE SEQUENCE [LARGE SCALE GENOMIC DNA]</scope>
</reference>
<dbReference type="InterPro" id="IPR012337">
    <property type="entry name" value="RNaseH-like_sf"/>
</dbReference>
<dbReference type="AlphaFoldDB" id="A0AAU9NIX5"/>
<accession>A0AAU9NIX5</accession>
<protein>
    <recommendedName>
        <fullName evidence="1">HAT C-terminal dimerisation domain-containing protein</fullName>
    </recommendedName>
</protein>
<dbReference type="PANTHER" id="PTHR32166:SF122">
    <property type="entry name" value="OS09G0499600 PROTEIN"/>
    <property type="match status" value="1"/>
</dbReference>
<name>A0AAU9NIX5_9ASTR</name>
<dbReference type="EMBL" id="CAKMRJ010004445">
    <property type="protein sequence ID" value="CAH1437761.1"/>
    <property type="molecule type" value="Genomic_DNA"/>
</dbReference>
<dbReference type="SUPFAM" id="SSF53098">
    <property type="entry name" value="Ribonuclease H-like"/>
    <property type="match status" value="2"/>
</dbReference>
<organism evidence="2 3">
    <name type="scientific">Lactuca virosa</name>
    <dbReference type="NCBI Taxonomy" id="75947"/>
    <lineage>
        <taxon>Eukaryota</taxon>
        <taxon>Viridiplantae</taxon>
        <taxon>Streptophyta</taxon>
        <taxon>Embryophyta</taxon>
        <taxon>Tracheophyta</taxon>
        <taxon>Spermatophyta</taxon>
        <taxon>Magnoliopsida</taxon>
        <taxon>eudicotyledons</taxon>
        <taxon>Gunneridae</taxon>
        <taxon>Pentapetalae</taxon>
        <taxon>asterids</taxon>
        <taxon>campanulids</taxon>
        <taxon>Asterales</taxon>
        <taxon>Asteraceae</taxon>
        <taxon>Cichorioideae</taxon>
        <taxon>Cichorieae</taxon>
        <taxon>Lactucinae</taxon>
        <taxon>Lactuca</taxon>
    </lineage>
</organism>